<gene>
    <name evidence="12" type="primary">pepX</name>
    <name evidence="12" type="ORF">GCM10018793_70440</name>
</gene>
<evidence type="ECO:0000313" key="13">
    <source>
        <dbReference type="Proteomes" id="UP000603708"/>
    </source>
</evidence>
<dbReference type="InterPro" id="IPR029058">
    <property type="entry name" value="AB_hydrolase_fold"/>
</dbReference>
<keyword evidence="4" id="KW-0031">Aminopeptidase</keyword>
<protein>
    <recommendedName>
        <fullName evidence="3">Xaa-Pro dipeptidyl-peptidase</fullName>
        <ecNumber evidence="3">3.4.14.11</ecNumber>
    </recommendedName>
    <alternativeName>
        <fullName evidence="8">X-prolyl-dipeptidyl aminopeptidase</fullName>
    </alternativeName>
</protein>
<keyword evidence="7" id="KW-0720">Serine protease</keyword>
<dbReference type="InterPro" id="IPR008979">
    <property type="entry name" value="Galactose-bd-like_sf"/>
</dbReference>
<dbReference type="Proteomes" id="UP000603708">
    <property type="component" value="Unassembled WGS sequence"/>
</dbReference>
<comment type="catalytic activity">
    <reaction evidence="1">
        <text>Hydrolyzes Xaa-Pro-|- bonds to release unblocked, N-terminal dipeptides from substrates including Ala-Pro-|-p-nitroanilide and (sequentially) Tyr-Pro-|-Phe-Pro-|-Gly-Pro-|-Ile.</text>
        <dbReference type="EC" id="3.4.14.11"/>
    </reaction>
</comment>
<accession>A0A919LD52</accession>
<organism evidence="12 13">
    <name type="scientific">Streptomyces sulfonofaciens</name>
    <dbReference type="NCBI Taxonomy" id="68272"/>
    <lineage>
        <taxon>Bacteria</taxon>
        <taxon>Bacillati</taxon>
        <taxon>Actinomycetota</taxon>
        <taxon>Actinomycetes</taxon>
        <taxon>Kitasatosporales</taxon>
        <taxon>Streptomycetaceae</taxon>
        <taxon>Streptomyces</taxon>
    </lineage>
</organism>
<feature type="chain" id="PRO_5037479332" description="Xaa-Pro dipeptidyl-peptidase" evidence="10">
    <location>
        <begin position="29"/>
        <end position="644"/>
    </location>
</feature>
<name>A0A919LD52_9ACTN</name>
<dbReference type="Pfam" id="PF08530">
    <property type="entry name" value="PepX_C"/>
    <property type="match status" value="1"/>
</dbReference>
<keyword evidence="10" id="KW-0732">Signal</keyword>
<evidence type="ECO:0000256" key="9">
    <source>
        <dbReference type="SAM" id="MobiDB-lite"/>
    </source>
</evidence>
<dbReference type="GO" id="GO:0008239">
    <property type="term" value="F:dipeptidyl-peptidase activity"/>
    <property type="evidence" value="ECO:0007669"/>
    <property type="project" value="UniProtKB-EC"/>
</dbReference>
<feature type="region of interest" description="Disordered" evidence="9">
    <location>
        <begin position="382"/>
        <end position="410"/>
    </location>
</feature>
<dbReference type="GO" id="GO:0006508">
    <property type="term" value="P:proteolysis"/>
    <property type="evidence" value="ECO:0007669"/>
    <property type="project" value="UniProtKB-KW"/>
</dbReference>
<dbReference type="SUPFAM" id="SSF53474">
    <property type="entry name" value="alpha/beta-Hydrolases"/>
    <property type="match status" value="1"/>
</dbReference>
<dbReference type="InterPro" id="IPR000383">
    <property type="entry name" value="Xaa-Pro-like_dom"/>
</dbReference>
<dbReference type="Pfam" id="PF02129">
    <property type="entry name" value="Peptidase_S15"/>
    <property type="match status" value="1"/>
</dbReference>
<dbReference type="GO" id="GO:0008236">
    <property type="term" value="F:serine-type peptidase activity"/>
    <property type="evidence" value="ECO:0007669"/>
    <property type="project" value="UniProtKB-KW"/>
</dbReference>
<keyword evidence="6" id="KW-0378">Hydrolase</keyword>
<comment type="caution">
    <text evidence="12">The sequence shown here is derived from an EMBL/GenBank/DDBJ whole genome shotgun (WGS) entry which is preliminary data.</text>
</comment>
<dbReference type="InterPro" id="IPR006311">
    <property type="entry name" value="TAT_signal"/>
</dbReference>
<comment type="similarity">
    <text evidence="2">Belongs to the peptidase S15 family.</text>
</comment>
<dbReference type="EC" id="3.4.14.11" evidence="3"/>
<evidence type="ECO:0000256" key="1">
    <source>
        <dbReference type="ARBA" id="ARBA00000123"/>
    </source>
</evidence>
<dbReference type="SMART" id="SM00939">
    <property type="entry name" value="PepX_C"/>
    <property type="match status" value="1"/>
</dbReference>
<feature type="domain" description="Xaa-Pro dipeptidyl-peptidase C-terminal" evidence="11">
    <location>
        <begin position="356"/>
        <end position="606"/>
    </location>
</feature>
<dbReference type="AlphaFoldDB" id="A0A919LD52"/>
<proteinExistence type="inferred from homology"/>
<feature type="signal peptide" evidence="10">
    <location>
        <begin position="1"/>
        <end position="28"/>
    </location>
</feature>
<evidence type="ECO:0000256" key="4">
    <source>
        <dbReference type="ARBA" id="ARBA00022438"/>
    </source>
</evidence>
<evidence type="ECO:0000313" key="12">
    <source>
        <dbReference type="EMBL" id="GHH88946.1"/>
    </source>
</evidence>
<evidence type="ECO:0000256" key="2">
    <source>
        <dbReference type="ARBA" id="ARBA00010819"/>
    </source>
</evidence>
<dbReference type="GO" id="GO:0004177">
    <property type="term" value="F:aminopeptidase activity"/>
    <property type="evidence" value="ECO:0007669"/>
    <property type="project" value="UniProtKB-KW"/>
</dbReference>
<dbReference type="Gene3D" id="3.40.50.1820">
    <property type="entry name" value="alpha/beta hydrolase"/>
    <property type="match status" value="1"/>
</dbReference>
<dbReference type="SUPFAM" id="SSF49785">
    <property type="entry name" value="Galactose-binding domain-like"/>
    <property type="match status" value="1"/>
</dbReference>
<dbReference type="EMBL" id="BNCD01000047">
    <property type="protein sequence ID" value="GHH88946.1"/>
    <property type="molecule type" value="Genomic_DNA"/>
</dbReference>
<evidence type="ECO:0000259" key="11">
    <source>
        <dbReference type="SMART" id="SM00939"/>
    </source>
</evidence>
<sequence length="644" mass="69488">MRTSWRRALASITITAALAAAGVPAAHAAAQKASIKVTADGTQPVFSYQDAIREYVNVQSSVDSDGDGKKDLIRVDIIRPKESDEGLKVPVIMDESPYYDNLGRGNESERKTYDTDGDPAKFPLYYDNYFVPRGYAVLEVDMDGTTKSDGCPTSGGASDVLGGKAVVDWLNGRAKAFDADGRQIRATWTNGRTAMIGKSYDGTLANAVAATGVQGLETIVPISAISSWYDYSRMNGTLLARGEEDGLADTVDTDPPAKCAAVQQQLAAGQDDATGDYNAFWAERDYRDGTVADVRRVHAAVFAVQGLNDLNVKPSQFSTWWSALAQQGVPRKVWLSQYGHVDPFDYRRDAWVDTLHQWFDHWLWRIPNDIMRQPRADVETGPDQWATQQDWPAPGATPVTLRPQADGSLGLHTDSGTGTYTDTLVAEDTAVAAPETTAPGRLAYTTPPLAHDLRISGTPEVSLSVRLDKPTANLGALLVDYGTGTRINYLGAGEGVRTLGTEDCHGESTTVDDACYRQVVTDTVTSDVNVVARGYTDAQNRLSLSRPAPLTPGKAYSVKWDTLPQDYTFKAGHRLALVLIGTDSDVQSDRATGATVSVDLAGSGITLPAAPPARSAAAGTLFAPQRDWQGPTRVDLPRPHRSFR</sequence>
<dbReference type="Gene3D" id="2.60.120.260">
    <property type="entry name" value="Galactose-binding domain-like"/>
    <property type="match status" value="1"/>
</dbReference>
<reference evidence="12" key="2">
    <citation type="submission" date="2020-09" db="EMBL/GenBank/DDBJ databases">
        <authorList>
            <person name="Sun Q."/>
            <person name="Ohkuma M."/>
        </authorList>
    </citation>
    <scope>NUCLEOTIDE SEQUENCE</scope>
    <source>
        <strain evidence="12">JCM 5069</strain>
    </source>
</reference>
<evidence type="ECO:0000256" key="5">
    <source>
        <dbReference type="ARBA" id="ARBA00022670"/>
    </source>
</evidence>
<evidence type="ECO:0000256" key="10">
    <source>
        <dbReference type="SAM" id="SignalP"/>
    </source>
</evidence>
<evidence type="ECO:0000256" key="6">
    <source>
        <dbReference type="ARBA" id="ARBA00022801"/>
    </source>
</evidence>
<dbReference type="PROSITE" id="PS51318">
    <property type="entry name" value="TAT"/>
    <property type="match status" value="1"/>
</dbReference>
<dbReference type="PRINTS" id="PR00923">
    <property type="entry name" value="LACTOPTASE"/>
</dbReference>
<dbReference type="RefSeq" id="WP_189939213.1">
    <property type="nucleotide sequence ID" value="NZ_BNCD01000047.1"/>
</dbReference>
<dbReference type="Gene3D" id="1.10.246.70">
    <property type="match status" value="1"/>
</dbReference>
<reference evidence="12" key="1">
    <citation type="journal article" date="2014" name="Int. J. Syst. Evol. Microbiol.">
        <title>Complete genome sequence of Corynebacterium casei LMG S-19264T (=DSM 44701T), isolated from a smear-ripened cheese.</title>
        <authorList>
            <consortium name="US DOE Joint Genome Institute (JGI-PGF)"/>
            <person name="Walter F."/>
            <person name="Albersmeier A."/>
            <person name="Kalinowski J."/>
            <person name="Ruckert C."/>
        </authorList>
    </citation>
    <scope>NUCLEOTIDE SEQUENCE</scope>
    <source>
        <strain evidence="12">JCM 5069</strain>
    </source>
</reference>
<keyword evidence="13" id="KW-1185">Reference proteome</keyword>
<evidence type="ECO:0000256" key="7">
    <source>
        <dbReference type="ARBA" id="ARBA00022825"/>
    </source>
</evidence>
<dbReference type="NCBIfam" id="NF003780">
    <property type="entry name" value="PRK05371.1-1"/>
    <property type="match status" value="1"/>
</dbReference>
<keyword evidence="5" id="KW-0645">Protease</keyword>
<dbReference type="InterPro" id="IPR008252">
    <property type="entry name" value="Pept_S15_Xpro"/>
</dbReference>
<evidence type="ECO:0000256" key="8">
    <source>
        <dbReference type="ARBA" id="ARBA00030045"/>
    </source>
</evidence>
<evidence type="ECO:0000256" key="3">
    <source>
        <dbReference type="ARBA" id="ARBA00012463"/>
    </source>
</evidence>
<dbReference type="InterPro" id="IPR013736">
    <property type="entry name" value="Xaa-Pro_dipept_C"/>
</dbReference>